<keyword evidence="4" id="KW-1185">Reference proteome</keyword>
<dbReference type="RefSeq" id="WP_034199116.1">
    <property type="nucleotide sequence ID" value="NZ_CABVQD010000005.1"/>
</dbReference>
<organism evidence="3 4">
    <name type="scientific">Burkholderia paludis</name>
    <dbReference type="NCBI Taxonomy" id="1506587"/>
    <lineage>
        <taxon>Bacteria</taxon>
        <taxon>Pseudomonadati</taxon>
        <taxon>Pseudomonadota</taxon>
        <taxon>Betaproteobacteria</taxon>
        <taxon>Burkholderiales</taxon>
        <taxon>Burkholderiaceae</taxon>
        <taxon>Burkholderia</taxon>
        <taxon>Burkholderia cepacia complex</taxon>
    </lineage>
</organism>
<evidence type="ECO:0000313" key="4">
    <source>
        <dbReference type="Proteomes" id="UP000494330"/>
    </source>
</evidence>
<protein>
    <recommendedName>
        <fullName evidence="2">DUF7661 domain-containing protein</fullName>
    </recommendedName>
</protein>
<dbReference type="AlphaFoldDB" id="A0A6J5DFL0"/>
<dbReference type="Proteomes" id="UP000494330">
    <property type="component" value="Unassembled WGS sequence"/>
</dbReference>
<accession>A0A6J5DFL0</accession>
<feature type="region of interest" description="Disordered" evidence="1">
    <location>
        <begin position="55"/>
        <end position="77"/>
    </location>
</feature>
<evidence type="ECO:0000259" key="2">
    <source>
        <dbReference type="Pfam" id="PF24697"/>
    </source>
</evidence>
<proteinExistence type="predicted"/>
<evidence type="ECO:0000313" key="3">
    <source>
        <dbReference type="EMBL" id="VWB48655.1"/>
    </source>
</evidence>
<gene>
    <name evidence="3" type="ORF">BPA30113_02083</name>
</gene>
<reference evidence="3 4" key="1">
    <citation type="submission" date="2019-09" db="EMBL/GenBank/DDBJ databases">
        <authorList>
            <person name="Depoorter E."/>
        </authorList>
    </citation>
    <scope>NUCLEOTIDE SEQUENCE [LARGE SCALE GENOMIC DNA]</scope>
    <source>
        <strain evidence="3">LMG 30113</strain>
    </source>
</reference>
<evidence type="ECO:0000256" key="1">
    <source>
        <dbReference type="SAM" id="MobiDB-lite"/>
    </source>
</evidence>
<dbReference type="InterPro" id="IPR056078">
    <property type="entry name" value="DUF7661"/>
</dbReference>
<dbReference type="EMBL" id="CABVQD010000005">
    <property type="protein sequence ID" value="VWB48655.1"/>
    <property type="molecule type" value="Genomic_DNA"/>
</dbReference>
<name>A0A6J5DFL0_9BURK</name>
<sequence>MQDEYRFNAFGRRLAVVPKNGRRAGFDLGAEGKRRPANLHVPSAFAADEPAQYLGDLLPENAPPRRGEAVPATSGRT</sequence>
<feature type="domain" description="DUF7661" evidence="2">
    <location>
        <begin position="4"/>
        <end position="70"/>
    </location>
</feature>
<dbReference type="Pfam" id="PF24697">
    <property type="entry name" value="DUF7661"/>
    <property type="match status" value="1"/>
</dbReference>